<protein>
    <recommendedName>
        <fullName evidence="8">DNA 3'-5' helicase</fullName>
        <ecNumber evidence="8">5.6.2.4</ecNumber>
    </recommendedName>
</protein>
<dbReference type="InterPro" id="IPR014016">
    <property type="entry name" value="UvrD-like_ATP-bd"/>
</dbReference>
<feature type="binding site" evidence="10">
    <location>
        <begin position="64"/>
        <end position="71"/>
    </location>
    <ligand>
        <name>ATP</name>
        <dbReference type="ChEBI" id="CHEBI:30616"/>
    </ligand>
</feature>
<dbReference type="AlphaFoldDB" id="R5XDH6"/>
<proteinExistence type="inferred from homology"/>
<name>R5XDH6_9FIRM</name>
<dbReference type="InterPro" id="IPR027417">
    <property type="entry name" value="P-loop_NTPase"/>
</dbReference>
<evidence type="ECO:0000256" key="1">
    <source>
        <dbReference type="ARBA" id="ARBA00009922"/>
    </source>
</evidence>
<comment type="similarity">
    <text evidence="1">Belongs to the helicase family. UvrD subfamily.</text>
</comment>
<comment type="catalytic activity">
    <reaction evidence="9">
        <text>ATP + H2O = ADP + phosphate + H(+)</text>
        <dbReference type="Rhea" id="RHEA:13065"/>
        <dbReference type="ChEBI" id="CHEBI:15377"/>
        <dbReference type="ChEBI" id="CHEBI:15378"/>
        <dbReference type="ChEBI" id="CHEBI:30616"/>
        <dbReference type="ChEBI" id="CHEBI:43474"/>
        <dbReference type="ChEBI" id="CHEBI:456216"/>
        <dbReference type="EC" id="5.6.2.4"/>
    </reaction>
</comment>
<dbReference type="InterPro" id="IPR000212">
    <property type="entry name" value="DNA_helicase_UvrD/REP"/>
</dbReference>
<reference evidence="12" key="1">
    <citation type="submission" date="2012-11" db="EMBL/GenBank/DDBJ databases">
        <title>Dependencies among metagenomic species, viruses, plasmids and units of genetic variation.</title>
        <authorList>
            <person name="Nielsen H.B."/>
            <person name="Almeida M."/>
            <person name="Juncker A.S."/>
            <person name="Rasmussen S."/>
            <person name="Li J."/>
            <person name="Sunagawa S."/>
            <person name="Plichta D."/>
            <person name="Gautier L."/>
            <person name="Le Chatelier E."/>
            <person name="Peletier E."/>
            <person name="Bonde I."/>
            <person name="Nielsen T."/>
            <person name="Manichanh C."/>
            <person name="Arumugam M."/>
            <person name="Batto J."/>
            <person name="Santos M.B.Q.D."/>
            <person name="Blom N."/>
            <person name="Borruel N."/>
            <person name="Burgdorf K.S."/>
            <person name="Boumezbeur F."/>
            <person name="Casellas F."/>
            <person name="Dore J."/>
            <person name="Guarner F."/>
            <person name="Hansen T."/>
            <person name="Hildebrand F."/>
            <person name="Kaas R.S."/>
            <person name="Kennedy S."/>
            <person name="Kristiansen K."/>
            <person name="Kultima J.R."/>
            <person name="Leonard P."/>
            <person name="Levenez F."/>
            <person name="Lund O."/>
            <person name="Moumen B."/>
            <person name="Le Paslier D."/>
            <person name="Pons N."/>
            <person name="Pedersen O."/>
            <person name="Prifti E."/>
            <person name="Qin J."/>
            <person name="Raes J."/>
            <person name="Tap J."/>
            <person name="Tims S."/>
            <person name="Ussery D.W."/>
            <person name="Yamada T."/>
            <person name="MetaHit consortium"/>
            <person name="Renault P."/>
            <person name="Sicheritz-Ponten T."/>
            <person name="Bork P."/>
            <person name="Wang J."/>
            <person name="Brunak S."/>
            <person name="Ehrlich S.D."/>
        </authorList>
    </citation>
    <scope>NUCLEOTIDE SEQUENCE [LARGE SCALE GENOMIC DNA]</scope>
</reference>
<keyword evidence="2 10" id="KW-0547">Nucleotide-binding</keyword>
<keyword evidence="3 10" id="KW-0378">Hydrolase</keyword>
<evidence type="ECO:0000256" key="2">
    <source>
        <dbReference type="ARBA" id="ARBA00022741"/>
    </source>
</evidence>
<accession>R5XDH6</accession>
<dbReference type="SUPFAM" id="SSF52540">
    <property type="entry name" value="P-loop containing nucleoside triphosphate hydrolases"/>
    <property type="match status" value="1"/>
</dbReference>
<evidence type="ECO:0000256" key="6">
    <source>
        <dbReference type="ARBA" id="ARBA00023235"/>
    </source>
</evidence>
<dbReference type="PROSITE" id="PS51198">
    <property type="entry name" value="UVRD_HELICASE_ATP_BIND"/>
    <property type="match status" value="1"/>
</dbReference>
<dbReference type="InterPro" id="IPR014017">
    <property type="entry name" value="DNA_helicase_UvrD-like_C"/>
</dbReference>
<evidence type="ECO:0000256" key="8">
    <source>
        <dbReference type="ARBA" id="ARBA00034808"/>
    </source>
</evidence>
<dbReference type="EMBL" id="CBBD010000040">
    <property type="protein sequence ID" value="CDA10439.1"/>
    <property type="molecule type" value="Genomic_DNA"/>
</dbReference>
<comment type="caution">
    <text evidence="12">The sequence shown here is derived from an EMBL/GenBank/DDBJ whole genome shotgun (WGS) entry which is preliminary data.</text>
</comment>
<feature type="domain" description="UvrD-like helicase ATP-binding" evidence="11">
    <location>
        <begin position="43"/>
        <end position="338"/>
    </location>
</feature>
<evidence type="ECO:0000313" key="13">
    <source>
        <dbReference type="Proteomes" id="UP000017980"/>
    </source>
</evidence>
<keyword evidence="5 10" id="KW-0067">ATP-binding</keyword>
<sequence>MIKIRKQICEAICKKSTCSQDINECDGRMAHRCKNINASFINNLNDNQLEYIVSSIEDNIFLKACPGSGKTEVLGIKSAYEIINSRESYKGLAIITFTNSAEDEIKKRVEMYLGETLRYPNYIGTFTSWIHGYIANPFLSKISKYEGNNENDKSIKIIENKEIPNFLRCFSSNYSYKELGNLNPCEYYYDIKEKKIIYCGNKLKNSKKSQEILEKLLDDNEKRLDDLKKLKCKFFKKGFYLYEDIEFLVYILLLKNRDIAKFIANRFPIILIDECQDLSYIQLKIIGLLNKQGCKIHLIGDLNQSIYKFRNIDPQDTLNFINKLDFKQMNLNQNYRSCQEIVDISQVIINEDDDVQAISKKVVEKPLLAILYEKDKEIDVYNKFKDLIRDNGLDLNKSRIIVRNNTLKYKLLGLKKQEGNNNRLETLARAMYMWKNVNNISEFRMTFNLFAKSVQSIYFSGIEHKGEKFFYKPCELDMDEWKGLVNKIKQRLLLYDNLLDFSLTWEKWKKELKKIIDDDINSISELENREYDLGRIRSGNKNKTLEEILSDKESNIIDCKIETIHSCKGMSLDSVLFMSSYKKSNNQDSGTFWREWFDLEYIGEKNRLAYVAFSRARHLLVLGIPKSSKFTDKDKETLINFGFKVI</sequence>
<evidence type="ECO:0000313" key="12">
    <source>
        <dbReference type="EMBL" id="CDA10439.1"/>
    </source>
</evidence>
<dbReference type="GO" id="GO:0016887">
    <property type="term" value="F:ATP hydrolysis activity"/>
    <property type="evidence" value="ECO:0007669"/>
    <property type="project" value="RHEA"/>
</dbReference>
<evidence type="ECO:0000256" key="5">
    <source>
        <dbReference type="ARBA" id="ARBA00022840"/>
    </source>
</evidence>
<dbReference type="Pfam" id="PF13361">
    <property type="entry name" value="UvrD_C"/>
    <property type="match status" value="1"/>
</dbReference>
<dbReference type="Proteomes" id="UP000017980">
    <property type="component" value="Unassembled WGS sequence"/>
</dbReference>
<keyword evidence="6" id="KW-0413">Isomerase</keyword>
<dbReference type="RefSeq" id="WP_022071738.1">
    <property type="nucleotide sequence ID" value="NZ_HF999327.1"/>
</dbReference>
<dbReference type="InterPro" id="IPR013986">
    <property type="entry name" value="DExx_box_DNA_helicase_dom_sf"/>
</dbReference>
<gene>
    <name evidence="12" type="ORF">BN488_01478</name>
</gene>
<evidence type="ECO:0000259" key="11">
    <source>
        <dbReference type="PROSITE" id="PS51198"/>
    </source>
</evidence>
<evidence type="ECO:0000256" key="3">
    <source>
        <dbReference type="ARBA" id="ARBA00022801"/>
    </source>
</evidence>
<dbReference type="Gene3D" id="3.40.50.300">
    <property type="entry name" value="P-loop containing nucleotide triphosphate hydrolases"/>
    <property type="match status" value="2"/>
</dbReference>
<dbReference type="GO" id="GO:0043138">
    <property type="term" value="F:3'-5' DNA helicase activity"/>
    <property type="evidence" value="ECO:0007669"/>
    <property type="project" value="UniProtKB-EC"/>
</dbReference>
<dbReference type="Gene3D" id="1.10.10.160">
    <property type="match status" value="1"/>
</dbReference>
<evidence type="ECO:0000256" key="9">
    <source>
        <dbReference type="ARBA" id="ARBA00048988"/>
    </source>
</evidence>
<dbReference type="Pfam" id="PF00580">
    <property type="entry name" value="UvrD-helicase"/>
    <property type="match status" value="1"/>
</dbReference>
<keyword evidence="4 10" id="KW-0347">Helicase</keyword>
<dbReference type="PANTHER" id="PTHR11070">
    <property type="entry name" value="UVRD / RECB / PCRA DNA HELICASE FAMILY MEMBER"/>
    <property type="match status" value="1"/>
</dbReference>
<evidence type="ECO:0000256" key="7">
    <source>
        <dbReference type="ARBA" id="ARBA00034617"/>
    </source>
</evidence>
<dbReference type="GO" id="GO:0005829">
    <property type="term" value="C:cytosol"/>
    <property type="evidence" value="ECO:0007669"/>
    <property type="project" value="TreeGrafter"/>
</dbReference>
<dbReference type="GO" id="GO:0005524">
    <property type="term" value="F:ATP binding"/>
    <property type="evidence" value="ECO:0007669"/>
    <property type="project" value="UniProtKB-UniRule"/>
</dbReference>
<evidence type="ECO:0000256" key="4">
    <source>
        <dbReference type="ARBA" id="ARBA00022806"/>
    </source>
</evidence>
<comment type="catalytic activity">
    <reaction evidence="7">
        <text>Couples ATP hydrolysis with the unwinding of duplex DNA by translocating in the 3'-5' direction.</text>
        <dbReference type="EC" id="5.6.2.4"/>
    </reaction>
</comment>
<evidence type="ECO:0000256" key="10">
    <source>
        <dbReference type="PROSITE-ProRule" id="PRU00560"/>
    </source>
</evidence>
<dbReference type="PANTHER" id="PTHR11070:SF3">
    <property type="entry name" value="DNA 3'-5' HELICASE"/>
    <property type="match status" value="1"/>
</dbReference>
<dbReference type="GO" id="GO:0003677">
    <property type="term" value="F:DNA binding"/>
    <property type="evidence" value="ECO:0007669"/>
    <property type="project" value="InterPro"/>
</dbReference>
<organism evidence="12 13">
    <name type="scientific">Intestinibacter bartlettii CAG:1329</name>
    <dbReference type="NCBI Taxonomy" id="1263063"/>
    <lineage>
        <taxon>Bacteria</taxon>
        <taxon>Bacillati</taxon>
        <taxon>Bacillota</taxon>
        <taxon>Clostridia</taxon>
        <taxon>Peptostreptococcales</taxon>
        <taxon>Peptostreptococcaceae</taxon>
        <taxon>Intestinibacter</taxon>
    </lineage>
</organism>
<dbReference type="GO" id="GO:0000725">
    <property type="term" value="P:recombinational repair"/>
    <property type="evidence" value="ECO:0007669"/>
    <property type="project" value="TreeGrafter"/>
</dbReference>
<dbReference type="EC" id="5.6.2.4" evidence="8"/>